<dbReference type="AlphaFoldDB" id="F5XWQ7"/>
<evidence type="ECO:0000313" key="1">
    <source>
        <dbReference type="EMBL" id="AEG94201.1"/>
    </source>
</evidence>
<organism evidence="1 2">
    <name type="scientific">Ramlibacter tataouinensis (strain ATCC BAA-407 / DSM 14655 / LMG 21543 / TTB310)</name>
    <dbReference type="NCBI Taxonomy" id="365046"/>
    <lineage>
        <taxon>Bacteria</taxon>
        <taxon>Pseudomonadati</taxon>
        <taxon>Pseudomonadota</taxon>
        <taxon>Betaproteobacteria</taxon>
        <taxon>Burkholderiales</taxon>
        <taxon>Comamonadaceae</taxon>
        <taxon>Ramlibacter</taxon>
    </lineage>
</organism>
<dbReference type="HOGENOM" id="CLU_2059478_0_0_4"/>
<evidence type="ECO:0000313" key="2">
    <source>
        <dbReference type="Proteomes" id="UP000008385"/>
    </source>
</evidence>
<proteinExistence type="predicted"/>
<dbReference type="STRING" id="365046.Rta_30910"/>
<gene>
    <name evidence="1" type="ordered locus">Rta_30910</name>
</gene>
<protein>
    <submittedName>
        <fullName evidence="1">Uncharacterized protein</fullName>
    </submittedName>
</protein>
<reference evidence="2" key="1">
    <citation type="submission" date="2006-01" db="EMBL/GenBank/DDBJ databases">
        <title>Genome of the cyst-dividing bacterium Ramlibacter tataouinensis.</title>
        <authorList>
            <person name="Barakat M."/>
            <person name="Ortet P."/>
            <person name="De Luca G."/>
            <person name="Jourlin-Castelli C."/>
            <person name="Ansaldi M."/>
            <person name="Py B."/>
            <person name="Fichant G."/>
            <person name="Coutinho P."/>
            <person name="Voulhoux R."/>
            <person name="Bastien O."/>
            <person name="Roy S."/>
            <person name="Marechal E."/>
            <person name="Henrissat B."/>
            <person name="Quentin Y."/>
            <person name="Noirot P."/>
            <person name="Filloux A."/>
            <person name="Mejean V."/>
            <person name="DuBow M."/>
            <person name="Barras F."/>
            <person name="Heulin T."/>
        </authorList>
    </citation>
    <scope>NUCLEOTIDE SEQUENCE [LARGE SCALE GENOMIC DNA]</scope>
    <source>
        <strain evidence="2">ATCC BAA-407 / DSM 14655 / LMG 21543 / TTB310</strain>
    </source>
</reference>
<dbReference type="EMBL" id="CP000245">
    <property type="protein sequence ID" value="AEG94201.1"/>
    <property type="molecule type" value="Genomic_DNA"/>
</dbReference>
<name>F5XWQ7_RAMTT</name>
<keyword evidence="2" id="KW-1185">Reference proteome</keyword>
<dbReference type="Proteomes" id="UP000008385">
    <property type="component" value="Chromosome"/>
</dbReference>
<accession>F5XWQ7</accession>
<sequence length="119" mass="12118">MTDFTSLTLRAISLARDLAAALGAVPLSVTTPSRVSTSICVALRFLSAARPLLTLVVIWASSTLAPTRSPAACVFSLAAPAAPITEVRASAVASLVLLAASWVADLASADSSSVLFSIF</sequence>
<reference evidence="1 2" key="2">
    <citation type="journal article" date="2011" name="PLoS ONE">
        <title>The Cyst-Dividing Bacterium Ramlibacter tataouinensis TTB310 Genome Reveals a Well-Stocked Toolbox for Adaptation to a Desert Environment.</title>
        <authorList>
            <person name="De Luca G."/>
            <person name="Barakat M."/>
            <person name="Ortet P."/>
            <person name="Fochesato S."/>
            <person name="Jourlin-Castelli C."/>
            <person name="Ansaldi M."/>
            <person name="Py B."/>
            <person name="Fichant G."/>
            <person name="Coutinho P.M."/>
            <person name="Voulhoux R."/>
            <person name="Bastien O."/>
            <person name="Marechal E."/>
            <person name="Henrissat B."/>
            <person name="Quentin Y."/>
            <person name="Noirot P."/>
            <person name="Filloux A."/>
            <person name="Mejean V."/>
            <person name="Dubow M.S."/>
            <person name="Barras F."/>
            <person name="Barbe V."/>
            <person name="Weissenbach J."/>
            <person name="Mihalcescu I."/>
            <person name="Vermeglio A."/>
            <person name="Achouak W."/>
            <person name="Heulin T."/>
        </authorList>
    </citation>
    <scope>NUCLEOTIDE SEQUENCE [LARGE SCALE GENOMIC DNA]</scope>
    <source>
        <strain evidence="2">ATCC BAA-407 / DSM 14655 / LMG 21543 / TTB310</strain>
    </source>
</reference>
<dbReference type="KEGG" id="rta:Rta_30910"/>